<dbReference type="EMBL" id="LRGB01002580">
    <property type="protein sequence ID" value="KZS06908.1"/>
    <property type="molecule type" value="Genomic_DNA"/>
</dbReference>
<comment type="caution">
    <text evidence="2">The sequence shown here is derived from an EMBL/GenBank/DDBJ whole genome shotgun (WGS) entry which is preliminary data.</text>
</comment>
<evidence type="ECO:0000256" key="1">
    <source>
        <dbReference type="SAM" id="MobiDB-lite"/>
    </source>
</evidence>
<organism evidence="2 3">
    <name type="scientific">Daphnia magna</name>
    <dbReference type="NCBI Taxonomy" id="35525"/>
    <lineage>
        <taxon>Eukaryota</taxon>
        <taxon>Metazoa</taxon>
        <taxon>Ecdysozoa</taxon>
        <taxon>Arthropoda</taxon>
        <taxon>Crustacea</taxon>
        <taxon>Branchiopoda</taxon>
        <taxon>Diplostraca</taxon>
        <taxon>Cladocera</taxon>
        <taxon>Anomopoda</taxon>
        <taxon>Daphniidae</taxon>
        <taxon>Daphnia</taxon>
    </lineage>
</organism>
<reference evidence="2 3" key="1">
    <citation type="submission" date="2016-03" db="EMBL/GenBank/DDBJ databases">
        <title>EvidentialGene: Evidence-directed Construction of Genes on Genomes.</title>
        <authorList>
            <person name="Gilbert D.G."/>
            <person name="Choi J.-H."/>
            <person name="Mockaitis K."/>
            <person name="Colbourne J."/>
            <person name="Pfrender M."/>
        </authorList>
    </citation>
    <scope>NUCLEOTIDE SEQUENCE [LARGE SCALE GENOMIC DNA]</scope>
    <source>
        <strain evidence="2 3">Xinb3</strain>
        <tissue evidence="2">Complete organism</tissue>
    </source>
</reference>
<accession>A0A164PK36</accession>
<keyword evidence="3" id="KW-1185">Reference proteome</keyword>
<protein>
    <submittedName>
        <fullName evidence="2">Uncharacterized protein</fullName>
    </submittedName>
</protein>
<sequence>MWCGLRCPCKFRISEENTQKKGVVITPHGATCYIKRNGKKEKHHSTSCLSTQNLHSQPTCRFSPSSWFAWPLSTLTLCQPLIWSALRPMTAPSSSLTVLEATLPGPPLRDTHTPPSLPSSSASSHLSESPITPSPLPITAILMA</sequence>
<feature type="compositionally biased region" description="Low complexity" evidence="1">
    <location>
        <begin position="118"/>
        <end position="130"/>
    </location>
</feature>
<name>A0A164PK36_9CRUS</name>
<dbReference type="AlphaFoldDB" id="A0A164PK36"/>
<feature type="region of interest" description="Disordered" evidence="1">
    <location>
        <begin position="100"/>
        <end position="131"/>
    </location>
</feature>
<dbReference type="Proteomes" id="UP000076858">
    <property type="component" value="Unassembled WGS sequence"/>
</dbReference>
<evidence type="ECO:0000313" key="3">
    <source>
        <dbReference type="Proteomes" id="UP000076858"/>
    </source>
</evidence>
<evidence type="ECO:0000313" key="2">
    <source>
        <dbReference type="EMBL" id="KZS06908.1"/>
    </source>
</evidence>
<gene>
    <name evidence="2" type="ORF">APZ42_029424</name>
</gene>
<proteinExistence type="predicted"/>